<gene>
    <name evidence="2" type="ORF">OSTLU_31940</name>
</gene>
<dbReference type="EMBL" id="CP000585">
    <property type="protein sequence ID" value="ABO96420.1"/>
    <property type="molecule type" value="Genomic_DNA"/>
</dbReference>
<dbReference type="KEGG" id="olu:OSTLU_31940"/>
<keyword evidence="1" id="KW-0812">Transmembrane</keyword>
<evidence type="ECO:0000313" key="2">
    <source>
        <dbReference type="EMBL" id="ABO96420.1"/>
    </source>
</evidence>
<keyword evidence="1" id="KW-0472">Membrane</keyword>
<protein>
    <submittedName>
        <fullName evidence="2">Uncharacterized protein</fullName>
    </submittedName>
</protein>
<keyword evidence="3" id="KW-1185">Reference proteome</keyword>
<dbReference type="RefSeq" id="XP_001418127.1">
    <property type="nucleotide sequence ID" value="XM_001418090.1"/>
</dbReference>
<dbReference type="AlphaFoldDB" id="A4RY86"/>
<accession>A4RY86</accession>
<sequence length="62" mass="6697">MKDVVAGVAIAVGVALCIIQWAIYRSCYTKKLIKRIGTWSDPAIVAAAQKAALKHPKLSIVF</sequence>
<reference evidence="2 3" key="1">
    <citation type="journal article" date="2007" name="Proc. Natl. Acad. Sci. U.S.A.">
        <title>The tiny eukaryote Ostreococcus provides genomic insights into the paradox of plankton speciation.</title>
        <authorList>
            <person name="Palenik B."/>
            <person name="Grimwood J."/>
            <person name="Aerts A."/>
            <person name="Rouze P."/>
            <person name="Salamov A."/>
            <person name="Putnam N."/>
            <person name="Dupont C."/>
            <person name="Jorgensen R."/>
            <person name="Derelle E."/>
            <person name="Rombauts S."/>
            <person name="Zhou K."/>
            <person name="Otillar R."/>
            <person name="Merchant S.S."/>
            <person name="Podell S."/>
            <person name="Gaasterland T."/>
            <person name="Napoli C."/>
            <person name="Gendler K."/>
            <person name="Manuell A."/>
            <person name="Tai V."/>
            <person name="Vallon O."/>
            <person name="Piganeau G."/>
            <person name="Jancek S."/>
            <person name="Heijde M."/>
            <person name="Jabbari K."/>
            <person name="Bowler C."/>
            <person name="Lohr M."/>
            <person name="Robbens S."/>
            <person name="Werner G."/>
            <person name="Dubchak I."/>
            <person name="Pazour G.J."/>
            <person name="Ren Q."/>
            <person name="Paulsen I."/>
            <person name="Delwiche C."/>
            <person name="Schmutz J."/>
            <person name="Rokhsar D."/>
            <person name="Van de Peer Y."/>
            <person name="Moreau H."/>
            <person name="Grigoriev I.V."/>
        </authorList>
    </citation>
    <scope>NUCLEOTIDE SEQUENCE [LARGE SCALE GENOMIC DNA]</scope>
    <source>
        <strain evidence="2 3">CCE9901</strain>
    </source>
</reference>
<dbReference type="Proteomes" id="UP000001568">
    <property type="component" value="Chromosome 5"/>
</dbReference>
<evidence type="ECO:0000256" key="1">
    <source>
        <dbReference type="SAM" id="Phobius"/>
    </source>
</evidence>
<dbReference type="GeneID" id="5002149"/>
<feature type="transmembrane region" description="Helical" evidence="1">
    <location>
        <begin position="6"/>
        <end position="24"/>
    </location>
</feature>
<name>A4RY86_OSTLU</name>
<dbReference type="HOGENOM" id="CLU_2908183_0_0_1"/>
<keyword evidence="1" id="KW-1133">Transmembrane helix</keyword>
<dbReference type="Gramene" id="ABO96420">
    <property type="protein sequence ID" value="ABO96420"/>
    <property type="gene ID" value="OSTLU_31940"/>
</dbReference>
<organism evidence="2 3">
    <name type="scientific">Ostreococcus lucimarinus (strain CCE9901)</name>
    <dbReference type="NCBI Taxonomy" id="436017"/>
    <lineage>
        <taxon>Eukaryota</taxon>
        <taxon>Viridiplantae</taxon>
        <taxon>Chlorophyta</taxon>
        <taxon>Mamiellophyceae</taxon>
        <taxon>Mamiellales</taxon>
        <taxon>Bathycoccaceae</taxon>
        <taxon>Ostreococcus</taxon>
    </lineage>
</organism>
<evidence type="ECO:0000313" key="3">
    <source>
        <dbReference type="Proteomes" id="UP000001568"/>
    </source>
</evidence>
<proteinExistence type="predicted"/>